<name>A0A379LGQ8_9GAMM</name>
<dbReference type="PRINTS" id="PR00420">
    <property type="entry name" value="RNGMNOXGNASE"/>
</dbReference>
<dbReference type="Pfam" id="PF01494">
    <property type="entry name" value="FAD_binding_3"/>
    <property type="match status" value="1"/>
</dbReference>
<sequence>MDIGIIGSGIAGLTLANLLQDTQSQGFKVTIYDQAKVLKPVGAGFTLQPNGLSIMKKIGVYDEIIKRSAKVDNSVIHDTYGNKLPTDIMRTLSSDRESYSIHRGDFQEILLKNLSQFVNIQLNHEFISARNIDDKVEITFGNGRTWTHDLLIGADGVRSQVRRVISPETKLEAERVTAIRALIPKCEATTGGSNFRAWIGGNKVLVTYPVKDSQKINIAAYVPSNNKQYKGWSQAVSKHTLLEEFKGWGFEAINLMNHVEYAFSWELYDHLPLSSWSEGAICVIGDAAHAMLPYLGQGANQAIEDCGVLASLLTDITSKNEIEGVLKDYESIRKESVTMIQSLSRQAGHVFRDDFGGDIGKKAKEINKLLGQRS</sequence>
<evidence type="ECO:0000313" key="6">
    <source>
        <dbReference type="Proteomes" id="UP000254123"/>
    </source>
</evidence>
<dbReference type="GO" id="GO:0043731">
    <property type="term" value="F:6-hydroxynicotinate 3-monooxygenase activity"/>
    <property type="evidence" value="ECO:0007669"/>
    <property type="project" value="UniProtKB-EC"/>
</dbReference>
<evidence type="ECO:0000256" key="3">
    <source>
        <dbReference type="ARBA" id="ARBA00023002"/>
    </source>
</evidence>
<evidence type="ECO:0000313" key="5">
    <source>
        <dbReference type="EMBL" id="SUD89753.1"/>
    </source>
</evidence>
<organism evidence="5 6">
    <name type="scientific">Psychrobacter phenylpyruvicus</name>
    <dbReference type="NCBI Taxonomy" id="29432"/>
    <lineage>
        <taxon>Bacteria</taxon>
        <taxon>Pseudomonadati</taxon>
        <taxon>Pseudomonadota</taxon>
        <taxon>Gammaproteobacteria</taxon>
        <taxon>Moraxellales</taxon>
        <taxon>Moraxellaceae</taxon>
        <taxon>Psychrobacter</taxon>
    </lineage>
</organism>
<keyword evidence="1" id="KW-0285">Flavoprotein</keyword>
<dbReference type="SUPFAM" id="SSF51905">
    <property type="entry name" value="FAD/NAD(P)-binding domain"/>
    <property type="match status" value="1"/>
</dbReference>
<proteinExistence type="predicted"/>
<evidence type="ECO:0000256" key="1">
    <source>
        <dbReference type="ARBA" id="ARBA00022630"/>
    </source>
</evidence>
<dbReference type="InterPro" id="IPR002938">
    <property type="entry name" value="FAD-bd"/>
</dbReference>
<dbReference type="PANTHER" id="PTHR46720">
    <property type="entry name" value="HYDROXYLASE, PUTATIVE (AFU_ORTHOLOGUE AFUA_3G01460)-RELATED"/>
    <property type="match status" value="1"/>
</dbReference>
<dbReference type="PANTHER" id="PTHR46720:SF3">
    <property type="entry name" value="FAD-BINDING DOMAIN-CONTAINING PROTEIN-RELATED"/>
    <property type="match status" value="1"/>
</dbReference>
<accession>A0A379LGQ8</accession>
<keyword evidence="2" id="KW-0274">FAD</keyword>
<protein>
    <submittedName>
        <fullName evidence="5">6-hydroxynicotinate 3-monooxygenase</fullName>
        <ecNumber evidence="5">1.14.13.114</ecNumber>
    </submittedName>
</protein>
<dbReference type="AlphaFoldDB" id="A0A379LGQ8"/>
<dbReference type="GO" id="GO:0071949">
    <property type="term" value="F:FAD binding"/>
    <property type="evidence" value="ECO:0007669"/>
    <property type="project" value="InterPro"/>
</dbReference>
<keyword evidence="6" id="KW-1185">Reference proteome</keyword>
<dbReference type="GO" id="GO:0044550">
    <property type="term" value="P:secondary metabolite biosynthetic process"/>
    <property type="evidence" value="ECO:0007669"/>
    <property type="project" value="TreeGrafter"/>
</dbReference>
<dbReference type="EMBL" id="UGVC01000001">
    <property type="protein sequence ID" value="SUD89753.1"/>
    <property type="molecule type" value="Genomic_DNA"/>
</dbReference>
<evidence type="ECO:0000259" key="4">
    <source>
        <dbReference type="Pfam" id="PF01494"/>
    </source>
</evidence>
<reference evidence="5 6" key="1">
    <citation type="submission" date="2018-06" db="EMBL/GenBank/DDBJ databases">
        <authorList>
            <consortium name="Pathogen Informatics"/>
            <person name="Doyle S."/>
        </authorList>
    </citation>
    <scope>NUCLEOTIDE SEQUENCE [LARGE SCALE GENOMIC DNA]</scope>
    <source>
        <strain evidence="5 6">NCTC10526</strain>
    </source>
</reference>
<dbReference type="RefSeq" id="WP_028859744.1">
    <property type="nucleotide sequence ID" value="NZ_CAJHAQ010000001.1"/>
</dbReference>
<dbReference type="Gene3D" id="3.50.50.60">
    <property type="entry name" value="FAD/NAD(P)-binding domain"/>
    <property type="match status" value="1"/>
</dbReference>
<dbReference type="InterPro" id="IPR036188">
    <property type="entry name" value="FAD/NAD-bd_sf"/>
</dbReference>
<dbReference type="STRING" id="1123034.GCA_000685805_02296"/>
<dbReference type="Proteomes" id="UP000254123">
    <property type="component" value="Unassembled WGS sequence"/>
</dbReference>
<keyword evidence="3 5" id="KW-0560">Oxidoreductase</keyword>
<dbReference type="InterPro" id="IPR051104">
    <property type="entry name" value="FAD_monoxygenase"/>
</dbReference>
<dbReference type="EC" id="1.14.13.114" evidence="5"/>
<dbReference type="SUPFAM" id="SSF54373">
    <property type="entry name" value="FAD-linked reductases, C-terminal domain"/>
    <property type="match status" value="1"/>
</dbReference>
<gene>
    <name evidence="5" type="ORF">NCTC10526_00051</name>
</gene>
<keyword evidence="5" id="KW-0503">Monooxygenase</keyword>
<evidence type="ECO:0000256" key="2">
    <source>
        <dbReference type="ARBA" id="ARBA00022827"/>
    </source>
</evidence>
<feature type="domain" description="FAD-binding" evidence="4">
    <location>
        <begin position="2"/>
        <end position="338"/>
    </location>
</feature>